<evidence type="ECO:0000313" key="1">
    <source>
        <dbReference type="EMBL" id="QUC66004.1"/>
    </source>
</evidence>
<proteinExistence type="predicted"/>
<dbReference type="Proteomes" id="UP000682782">
    <property type="component" value="Chromosome"/>
</dbReference>
<sequence>MKTLYLECAMGAAGDMLTAALLELTGDRQAFIDKMNAIGLPGVTVAAEGSVKCGITGTHVKVTVDGVEEETGDAHDHHHHDHDHHDHDHHDHDHEHHHHDHDHHHEHGHDHHEEEHDHHHDHDHGHHHHASVADIEALINSLDVSDRVKADAKAVYALIADAESRVHGRPVTEIHFHEVGTLDAVADVVGVCLLMEQLSPDQVIASPVHTGSGHVHCAHGILPVPAPATALILEGIPSYGGEIRGELCTPTGAALLKHFVSRFGSRPVMAVEAIGYGMGKKDFEQANCVRAFLGESEGERETITRLECNLDDMTGEDIAFAMEQLFAAGARDVYTQPIGMKKSRPGILLSVICLAQDADQLAEVMMKHTTTLGIRRQDMSRYVLDRKQETVTTEYGPVRVKHASGMGVDRVKPEYEDIAALAKEHNVPLSAIREAVLKSLS</sequence>
<gene>
    <name evidence="1" type="primary">larC</name>
    <name evidence="1" type="ORF">JYE49_08960</name>
</gene>
<reference evidence="1" key="1">
    <citation type="submission" date="2021-01" db="EMBL/GenBank/DDBJ databases">
        <title>Complete genome sequence of Clostridiales bacterium R-7.</title>
        <authorList>
            <person name="Mahoney-Kurpe S.C."/>
            <person name="Palevich N."/>
            <person name="Koike S."/>
            <person name="Moon C.D."/>
            <person name="Attwood G.T."/>
        </authorList>
    </citation>
    <scope>NUCLEOTIDE SEQUENCE</scope>
    <source>
        <strain evidence="1">R-7</strain>
    </source>
</reference>
<accession>A0AC61N4G3</accession>
<dbReference type="EMBL" id="CP068393">
    <property type="protein sequence ID" value="QUC66004.1"/>
    <property type="molecule type" value="Genomic_DNA"/>
</dbReference>
<name>A0AC61N4G3_9FIRM</name>
<keyword evidence="2" id="KW-1185">Reference proteome</keyword>
<protein>
    <submittedName>
        <fullName evidence="1">Nickel pincer cofactor biosynthesis protein LarC</fullName>
    </submittedName>
</protein>
<organism evidence="1 2">
    <name type="scientific">Aristaeella hokkaidonensis</name>
    <dbReference type="NCBI Taxonomy" id="3046382"/>
    <lineage>
        <taxon>Bacteria</taxon>
        <taxon>Bacillati</taxon>
        <taxon>Bacillota</taxon>
        <taxon>Clostridia</taxon>
        <taxon>Eubacteriales</taxon>
        <taxon>Aristaeellaceae</taxon>
        <taxon>Aristaeella</taxon>
    </lineage>
</organism>
<evidence type="ECO:0000313" key="2">
    <source>
        <dbReference type="Proteomes" id="UP000682782"/>
    </source>
</evidence>